<comment type="caution">
    <text evidence="3">The sequence shown here is derived from an EMBL/GenBank/DDBJ whole genome shotgun (WGS) entry which is preliminary data.</text>
</comment>
<gene>
    <name evidence="3" type="ORF">MENT_LOCUS7400</name>
</gene>
<reference evidence="3 4" key="1">
    <citation type="submission" date="2020-08" db="EMBL/GenBank/DDBJ databases">
        <authorList>
            <person name="Koutsovoulos G."/>
            <person name="Danchin GJ E."/>
        </authorList>
    </citation>
    <scope>NUCLEOTIDE SEQUENCE [LARGE SCALE GENOMIC DNA]</scope>
</reference>
<organism evidence="3 4">
    <name type="scientific">Meloidogyne enterolobii</name>
    <name type="common">Root-knot nematode worm</name>
    <name type="synonym">Meloidogyne mayaguensis</name>
    <dbReference type="NCBI Taxonomy" id="390850"/>
    <lineage>
        <taxon>Eukaryota</taxon>
        <taxon>Metazoa</taxon>
        <taxon>Ecdysozoa</taxon>
        <taxon>Nematoda</taxon>
        <taxon>Chromadorea</taxon>
        <taxon>Rhabditida</taxon>
        <taxon>Tylenchina</taxon>
        <taxon>Tylenchomorpha</taxon>
        <taxon>Tylenchoidea</taxon>
        <taxon>Meloidogynidae</taxon>
        <taxon>Meloidogyninae</taxon>
        <taxon>Meloidogyne</taxon>
    </lineage>
</organism>
<accession>A0A6V7U5E8</accession>
<dbReference type="AlphaFoldDB" id="A0A6V7U5E8"/>
<feature type="region of interest" description="Disordered" evidence="1">
    <location>
        <begin position="80"/>
        <end position="99"/>
    </location>
</feature>
<evidence type="ECO:0000313" key="4">
    <source>
        <dbReference type="Proteomes" id="UP000580250"/>
    </source>
</evidence>
<feature type="compositionally biased region" description="Basic and acidic residues" evidence="1">
    <location>
        <begin position="86"/>
        <end position="99"/>
    </location>
</feature>
<dbReference type="Proteomes" id="UP000580250">
    <property type="component" value="Unassembled WGS sequence"/>
</dbReference>
<sequence>MRRKSSFPFYFSPSILAILLFSISFQWSQQVSAYYSQQLFMPSGYLSHNLFGFQHPSRIGDSGHVNTVSEEPKMVIIEGEQNGDDLETKTENQNSAEKEIPRRQMRHLLADEFGTGRMGRQYKRMRPCFYSPIQCLMRKRRSGE</sequence>
<feature type="chain" id="PRO_5027906347" evidence="2">
    <location>
        <begin position="34"/>
        <end position="144"/>
    </location>
</feature>
<proteinExistence type="predicted"/>
<dbReference type="OrthoDB" id="5874891at2759"/>
<dbReference type="EMBL" id="CAJEWN010000030">
    <property type="protein sequence ID" value="CAD2142909.1"/>
    <property type="molecule type" value="Genomic_DNA"/>
</dbReference>
<evidence type="ECO:0000313" key="3">
    <source>
        <dbReference type="EMBL" id="CAD2142909.1"/>
    </source>
</evidence>
<feature type="signal peptide" evidence="2">
    <location>
        <begin position="1"/>
        <end position="33"/>
    </location>
</feature>
<name>A0A6V7U5E8_MELEN</name>
<evidence type="ECO:0000256" key="2">
    <source>
        <dbReference type="SAM" id="SignalP"/>
    </source>
</evidence>
<keyword evidence="2" id="KW-0732">Signal</keyword>
<protein>
    <submittedName>
        <fullName evidence="3">Uncharacterized protein</fullName>
    </submittedName>
</protein>
<evidence type="ECO:0000256" key="1">
    <source>
        <dbReference type="SAM" id="MobiDB-lite"/>
    </source>
</evidence>